<evidence type="ECO:0000256" key="2">
    <source>
        <dbReference type="ARBA" id="ARBA00010610"/>
    </source>
</evidence>
<evidence type="ECO:0000259" key="6">
    <source>
        <dbReference type="Pfam" id="PF00816"/>
    </source>
</evidence>
<keyword evidence="3" id="KW-0963">Cytoplasm</keyword>
<evidence type="ECO:0000256" key="5">
    <source>
        <dbReference type="SAM" id="MobiDB-lite"/>
    </source>
</evidence>
<evidence type="ECO:0000256" key="1">
    <source>
        <dbReference type="ARBA" id="ARBA00004453"/>
    </source>
</evidence>
<dbReference type="AlphaFoldDB" id="A0A3E1R700"/>
<dbReference type="Proteomes" id="UP000260665">
    <property type="component" value="Unassembled WGS sequence"/>
</dbReference>
<comment type="caution">
    <text evidence="7">The sequence shown here is derived from an EMBL/GenBank/DDBJ whole genome shotgun (WGS) entry which is preliminary data.</text>
</comment>
<dbReference type="Gene3D" id="4.10.430.30">
    <property type="match status" value="1"/>
</dbReference>
<reference evidence="7 8" key="1">
    <citation type="submission" date="2018-05" db="EMBL/GenBank/DDBJ databases">
        <title>Rhodoferax soyangensis sp.nov., isolated from an oligotrophic freshwater lake.</title>
        <authorList>
            <person name="Park M."/>
        </authorList>
    </citation>
    <scope>NUCLEOTIDE SEQUENCE [LARGE SCALE GENOMIC DNA]</scope>
    <source>
        <strain evidence="7 8">IMCC26218</strain>
    </source>
</reference>
<dbReference type="EMBL" id="QFZK01000030">
    <property type="protein sequence ID" value="RFO94822.1"/>
    <property type="molecule type" value="Genomic_DNA"/>
</dbReference>
<organism evidence="7 8">
    <name type="scientific">Rhodoferax lacus</name>
    <dbReference type="NCBI Taxonomy" id="2184758"/>
    <lineage>
        <taxon>Bacteria</taxon>
        <taxon>Pseudomonadati</taxon>
        <taxon>Pseudomonadota</taxon>
        <taxon>Betaproteobacteria</taxon>
        <taxon>Burkholderiales</taxon>
        <taxon>Comamonadaceae</taxon>
        <taxon>Rhodoferax</taxon>
    </lineage>
</organism>
<name>A0A3E1R700_9BURK</name>
<dbReference type="GO" id="GO:0003677">
    <property type="term" value="F:DNA binding"/>
    <property type="evidence" value="ECO:0007669"/>
    <property type="project" value="UniProtKB-KW"/>
</dbReference>
<sequence>MSTLKELIAQKEALEKQIEETRQAELSEAVNKVRELIAEYGLTQDDLFGTTRDTKKAKPEGSKVAAKYRDPVSGKEWSGRGLAPKWLQGRDKSEFLIA</sequence>
<feature type="region of interest" description="Disordered" evidence="5">
    <location>
        <begin position="51"/>
        <end position="81"/>
    </location>
</feature>
<dbReference type="PANTHER" id="PTHR38097">
    <property type="match status" value="1"/>
</dbReference>
<dbReference type="GO" id="GO:0009295">
    <property type="term" value="C:nucleoid"/>
    <property type="evidence" value="ECO:0007669"/>
    <property type="project" value="UniProtKB-SubCell"/>
</dbReference>
<dbReference type="Pfam" id="PF00816">
    <property type="entry name" value="Histone_HNS"/>
    <property type="match status" value="1"/>
</dbReference>
<feature type="domain" description="DNA-binding protein H-NS-like C-terminal" evidence="6">
    <location>
        <begin position="66"/>
        <end position="97"/>
    </location>
</feature>
<proteinExistence type="inferred from homology"/>
<evidence type="ECO:0000313" key="8">
    <source>
        <dbReference type="Proteomes" id="UP000260665"/>
    </source>
</evidence>
<keyword evidence="4" id="KW-0238">DNA-binding</keyword>
<keyword evidence="8" id="KW-1185">Reference proteome</keyword>
<comment type="subcellular location">
    <subcellularLocation>
        <location evidence="1">Cytoplasm</location>
        <location evidence="1">Nucleoid</location>
    </subcellularLocation>
</comment>
<dbReference type="PANTHER" id="PTHR38097:SF2">
    <property type="entry name" value="DNA-BINDING PROTEIN STPA"/>
    <property type="match status" value="1"/>
</dbReference>
<evidence type="ECO:0000313" key="7">
    <source>
        <dbReference type="EMBL" id="RFO94822.1"/>
    </source>
</evidence>
<dbReference type="InterPro" id="IPR027444">
    <property type="entry name" value="H-NS_C_dom"/>
</dbReference>
<protein>
    <submittedName>
        <fullName evidence="7">Histone</fullName>
    </submittedName>
</protein>
<gene>
    <name evidence="7" type="ORF">DIC66_21535</name>
</gene>
<feature type="compositionally biased region" description="Basic and acidic residues" evidence="5">
    <location>
        <begin position="52"/>
        <end position="73"/>
    </location>
</feature>
<accession>A0A3E1R700</accession>
<dbReference type="OrthoDB" id="5297879at2"/>
<evidence type="ECO:0000256" key="3">
    <source>
        <dbReference type="ARBA" id="ARBA00022490"/>
    </source>
</evidence>
<comment type="similarity">
    <text evidence="2">Belongs to the histone-like protein H-NS family.</text>
</comment>
<dbReference type="SUPFAM" id="SSF81273">
    <property type="entry name" value="H-NS histone-like proteins"/>
    <property type="match status" value="1"/>
</dbReference>
<evidence type="ECO:0000256" key="4">
    <source>
        <dbReference type="ARBA" id="ARBA00023125"/>
    </source>
</evidence>